<accession>E1RCF1</accession>
<feature type="domain" description="ABC-type glycine betaine transport system substrate-binding" evidence="6">
    <location>
        <begin position="48"/>
        <end position="289"/>
    </location>
</feature>
<dbReference type="GO" id="GO:0005275">
    <property type="term" value="F:amine transmembrane transporter activity"/>
    <property type="evidence" value="ECO:0007669"/>
    <property type="project" value="TreeGrafter"/>
</dbReference>
<keyword evidence="2" id="KW-0813">Transport</keyword>
<dbReference type="PROSITE" id="PS51257">
    <property type="entry name" value="PROKAR_LIPOPROTEIN"/>
    <property type="match status" value="1"/>
</dbReference>
<evidence type="ECO:0000256" key="2">
    <source>
        <dbReference type="ARBA" id="ARBA00022448"/>
    </source>
</evidence>
<dbReference type="PANTHER" id="PTHR47737:SF1">
    <property type="entry name" value="GLYCINE BETAINE_PROLINE BETAINE TRANSPORT SYSTEM PERMEASE PROTEIN PROW"/>
    <property type="match status" value="1"/>
</dbReference>
<keyword evidence="3" id="KW-1003">Cell membrane</keyword>
<feature type="signal peptide" evidence="5">
    <location>
        <begin position="1"/>
        <end position="19"/>
    </location>
</feature>
<evidence type="ECO:0000313" key="8">
    <source>
        <dbReference type="Proteomes" id="UP000002318"/>
    </source>
</evidence>
<comment type="subcellular location">
    <subcellularLocation>
        <location evidence="1">Cell membrane</location>
    </subcellularLocation>
</comment>
<dbReference type="SUPFAM" id="SSF53850">
    <property type="entry name" value="Periplasmic binding protein-like II"/>
    <property type="match status" value="1"/>
</dbReference>
<reference evidence="7 8" key="1">
    <citation type="journal article" date="2010" name="Stand. Genomic Sci.">
        <title>Complete genome sequence of Spirochaeta smaragdinae type strain (SEBR 4228).</title>
        <authorList>
            <person name="Mavromatis K."/>
            <person name="Yasawong M."/>
            <person name="Chertkov O."/>
            <person name="Lapidus A."/>
            <person name="Lucas S."/>
            <person name="Nolan M."/>
            <person name="Del Rio T.G."/>
            <person name="Tice H."/>
            <person name="Cheng J.F."/>
            <person name="Pitluck S."/>
            <person name="Liolios K."/>
            <person name="Ivanova N."/>
            <person name="Tapia R."/>
            <person name="Han C."/>
            <person name="Bruce D."/>
            <person name="Goodwin L."/>
            <person name="Pati A."/>
            <person name="Chen A."/>
            <person name="Palaniappan K."/>
            <person name="Land M."/>
            <person name="Hauser L."/>
            <person name="Chang Y.J."/>
            <person name="Jeffries C.D."/>
            <person name="Detter J.C."/>
            <person name="Rohde M."/>
            <person name="Brambilla E."/>
            <person name="Spring S."/>
            <person name="Goker M."/>
            <person name="Sikorski J."/>
            <person name="Woyke T."/>
            <person name="Bristow J."/>
            <person name="Eisen J.A."/>
            <person name="Markowitz V."/>
            <person name="Hugenholtz P."/>
            <person name="Klenk H.P."/>
            <person name="Kyrpides N.C."/>
        </authorList>
    </citation>
    <scope>NUCLEOTIDE SEQUENCE [LARGE SCALE GENOMIC DNA]</scope>
    <source>
        <strain evidence="8">DSM 11293 / JCM 15392 / SEBR 4228</strain>
    </source>
</reference>
<gene>
    <name evidence="7" type="ordered locus">Spirs_0897</name>
</gene>
<dbReference type="GO" id="GO:0043190">
    <property type="term" value="C:ATP-binding cassette (ABC) transporter complex"/>
    <property type="evidence" value="ECO:0007669"/>
    <property type="project" value="InterPro"/>
</dbReference>
<dbReference type="GO" id="GO:0015226">
    <property type="term" value="F:carnitine transmembrane transporter activity"/>
    <property type="evidence" value="ECO:0007669"/>
    <property type="project" value="TreeGrafter"/>
</dbReference>
<dbReference type="GO" id="GO:0031460">
    <property type="term" value="P:glycine betaine transport"/>
    <property type="evidence" value="ECO:0007669"/>
    <property type="project" value="TreeGrafter"/>
</dbReference>
<keyword evidence="4" id="KW-0472">Membrane</keyword>
<keyword evidence="8" id="KW-1185">Reference proteome</keyword>
<evidence type="ECO:0000313" key="7">
    <source>
        <dbReference type="EMBL" id="ADK80031.1"/>
    </source>
</evidence>
<dbReference type="RefSeq" id="WP_013253495.1">
    <property type="nucleotide sequence ID" value="NC_014364.1"/>
</dbReference>
<dbReference type="HOGENOM" id="CLU_008673_1_0_12"/>
<dbReference type="AlphaFoldDB" id="E1RCF1"/>
<dbReference type="Pfam" id="PF04069">
    <property type="entry name" value="OpuAC"/>
    <property type="match status" value="1"/>
</dbReference>
<keyword evidence="5" id="KW-0732">Signal</keyword>
<dbReference type="PANTHER" id="PTHR47737">
    <property type="entry name" value="GLYCINE BETAINE/PROLINE BETAINE TRANSPORT SYSTEM PERMEASE PROTEIN PROW"/>
    <property type="match status" value="1"/>
</dbReference>
<feature type="chain" id="PRO_5003150836" evidence="5">
    <location>
        <begin position="20"/>
        <end position="300"/>
    </location>
</feature>
<evidence type="ECO:0000256" key="1">
    <source>
        <dbReference type="ARBA" id="ARBA00004236"/>
    </source>
</evidence>
<dbReference type="Gene3D" id="3.40.190.100">
    <property type="entry name" value="Glycine betaine-binding periplasmic protein, domain 2"/>
    <property type="match status" value="1"/>
</dbReference>
<dbReference type="CDD" id="cd13639">
    <property type="entry name" value="PBP2_OpuAC_like"/>
    <property type="match status" value="1"/>
</dbReference>
<dbReference type="Gene3D" id="3.10.105.10">
    <property type="entry name" value="Dipeptide-binding Protein, Domain 3"/>
    <property type="match status" value="2"/>
</dbReference>
<evidence type="ECO:0000256" key="4">
    <source>
        <dbReference type="ARBA" id="ARBA00023136"/>
    </source>
</evidence>
<name>E1RCF1_SEDSS</name>
<dbReference type="GO" id="GO:0015871">
    <property type="term" value="P:choline transport"/>
    <property type="evidence" value="ECO:0007669"/>
    <property type="project" value="TreeGrafter"/>
</dbReference>
<dbReference type="OrthoDB" id="9787902at2"/>
<protein>
    <submittedName>
        <fullName evidence="7">Substrate-binding region of ABC-type glycine betaine transport system</fullName>
    </submittedName>
</protein>
<dbReference type="Proteomes" id="UP000002318">
    <property type="component" value="Chromosome"/>
</dbReference>
<evidence type="ECO:0000259" key="6">
    <source>
        <dbReference type="Pfam" id="PF04069"/>
    </source>
</evidence>
<evidence type="ECO:0000256" key="3">
    <source>
        <dbReference type="ARBA" id="ARBA00022475"/>
    </source>
</evidence>
<dbReference type="KEGG" id="ssm:Spirs_0897"/>
<dbReference type="EMBL" id="CP002116">
    <property type="protein sequence ID" value="ADK80031.1"/>
    <property type="molecule type" value="Genomic_DNA"/>
</dbReference>
<dbReference type="InterPro" id="IPR007210">
    <property type="entry name" value="ABC_Gly_betaine_transp_sub-bd"/>
</dbReference>
<proteinExistence type="predicted"/>
<dbReference type="eggNOG" id="COG2113">
    <property type="taxonomic scope" value="Bacteria"/>
</dbReference>
<sequence length="300" mass="33142">MKFTNKLLLALMAVTLVFAVSCSQKDEKAGESASAKGAASAEEKTAELVYVNWAEGVAFTNLAKVVLEDKMGYDVTITATDVAPGYVSIAQGDKDAFMETWLPVLHKDYYDEYKDDIVDLGHVFEGTQSGLVVPAYMSIDKISELNSIKDDLGGKITGIDAGAGVMKTTEEVIELYDLDLSLMSSSGPAMAAALKDAYAKKEPIVVTGWTPHWMFGKWDLKFLQQDPDKTVWGKGNIHIMARKNIREDKPTLATFLSNMFFDEAQLGDLMVKIEESDDDIEVVTRQWMSDHSDLIDSWIP</sequence>
<dbReference type="STRING" id="573413.Spirs_0897"/>
<organism evidence="7 8">
    <name type="scientific">Sediminispirochaeta smaragdinae (strain DSM 11293 / JCM 15392 / SEBR 4228)</name>
    <name type="common">Spirochaeta smaragdinae</name>
    <dbReference type="NCBI Taxonomy" id="573413"/>
    <lineage>
        <taxon>Bacteria</taxon>
        <taxon>Pseudomonadati</taxon>
        <taxon>Spirochaetota</taxon>
        <taxon>Spirochaetia</taxon>
        <taxon>Spirochaetales</taxon>
        <taxon>Spirochaetaceae</taxon>
        <taxon>Sediminispirochaeta</taxon>
    </lineage>
</organism>
<evidence type="ECO:0000256" key="5">
    <source>
        <dbReference type="SAM" id="SignalP"/>
    </source>
</evidence>